<keyword evidence="2" id="KW-1185">Reference proteome</keyword>
<sequence>MVDQLRANGIGRDPENDRVVFLSLNRAPGDDEVRAIHGAIQRPPATCPFCKRPTYVLPCSHCGEPDVPDDQF</sequence>
<gene>
    <name evidence="1" type="ORF">E2F50_13185</name>
</gene>
<dbReference type="Proteomes" id="UP000295238">
    <property type="component" value="Unassembled WGS sequence"/>
</dbReference>
<evidence type="ECO:0000313" key="2">
    <source>
        <dbReference type="Proteomes" id="UP000295238"/>
    </source>
</evidence>
<organism evidence="1 2">
    <name type="scientific">Rhizobium deserti</name>
    <dbReference type="NCBI Taxonomy" id="2547961"/>
    <lineage>
        <taxon>Bacteria</taxon>
        <taxon>Pseudomonadati</taxon>
        <taxon>Pseudomonadota</taxon>
        <taxon>Alphaproteobacteria</taxon>
        <taxon>Hyphomicrobiales</taxon>
        <taxon>Rhizobiaceae</taxon>
        <taxon>Rhizobium/Agrobacterium group</taxon>
        <taxon>Rhizobium</taxon>
    </lineage>
</organism>
<reference evidence="1 2" key="1">
    <citation type="submission" date="2019-03" db="EMBL/GenBank/DDBJ databases">
        <title>Rhizobium sp. nov., an bacterium isolated from biocrust in Mu Us Desert.</title>
        <authorList>
            <person name="Lixiong L."/>
        </authorList>
    </citation>
    <scope>NUCLEOTIDE SEQUENCE [LARGE SCALE GENOMIC DNA]</scope>
    <source>
        <strain evidence="1 2">SPY-1</strain>
    </source>
</reference>
<name>A0A4R5UH61_9HYPH</name>
<dbReference type="RefSeq" id="WP_133316629.1">
    <property type="nucleotide sequence ID" value="NZ_SMTL01000003.1"/>
</dbReference>
<proteinExistence type="predicted"/>
<dbReference type="EMBL" id="SMTL01000003">
    <property type="protein sequence ID" value="TDK35207.1"/>
    <property type="molecule type" value="Genomic_DNA"/>
</dbReference>
<accession>A0A4R5UH61</accession>
<protein>
    <submittedName>
        <fullName evidence="1">Uncharacterized protein</fullName>
    </submittedName>
</protein>
<evidence type="ECO:0000313" key="1">
    <source>
        <dbReference type="EMBL" id="TDK35207.1"/>
    </source>
</evidence>
<comment type="caution">
    <text evidence="1">The sequence shown here is derived from an EMBL/GenBank/DDBJ whole genome shotgun (WGS) entry which is preliminary data.</text>
</comment>
<dbReference type="AlphaFoldDB" id="A0A4R5UH61"/>